<evidence type="ECO:0000259" key="1">
    <source>
        <dbReference type="Pfam" id="PF00082"/>
    </source>
</evidence>
<comment type="caution">
    <text evidence="2">The sequence shown here is derived from an EMBL/GenBank/DDBJ whole genome shotgun (WGS) entry which is preliminary data.</text>
</comment>
<dbReference type="RefSeq" id="WP_175394840.1">
    <property type="nucleotide sequence ID" value="NZ_JABMCB010000160.1"/>
</dbReference>
<dbReference type="InterPro" id="IPR000209">
    <property type="entry name" value="Peptidase_S8/S53_dom"/>
</dbReference>
<dbReference type="Pfam" id="PF00082">
    <property type="entry name" value="Peptidase_S8"/>
    <property type="match status" value="1"/>
</dbReference>
<gene>
    <name evidence="2" type="ORF">HP552_06935</name>
</gene>
<dbReference type="SUPFAM" id="SSF52743">
    <property type="entry name" value="Subtilisin-like"/>
    <property type="match status" value="1"/>
</dbReference>
<evidence type="ECO:0000313" key="3">
    <source>
        <dbReference type="Proteomes" id="UP000526125"/>
    </source>
</evidence>
<proteinExistence type="predicted"/>
<dbReference type="AlphaFoldDB" id="A0A7Y6EUR4"/>
<feature type="domain" description="Peptidase S8/S53" evidence="1">
    <location>
        <begin position="100"/>
        <end position="293"/>
    </location>
</feature>
<accession>A0A7Y6EUR4</accession>
<dbReference type="InterPro" id="IPR036852">
    <property type="entry name" value="Peptidase_S8/S53_dom_sf"/>
</dbReference>
<evidence type="ECO:0000313" key="2">
    <source>
        <dbReference type="EMBL" id="NUU74979.1"/>
    </source>
</evidence>
<sequence>MEGNIPDPTWARLGFREPPDFNHSGQNIGIVIIDKIKPHHTIRHLGHRIKQVTVHDDLSIECSNVALEPPPEKDVEMGVHGLQTVLALSHMPFVIGGQTHVGLAPAANYIVLDHGAFTEGEGERLKRGMDWILTEQTEWNIKIILCMGWQASDHIVHLNHTQENSTVQALDSALQQGILVICSNGNTRLGNIMPPIDYFTVGGYNDRGKANRHLHVPYPDEPFGRNGDGHYRPDILAPRVYLTIPFCESKEKPEKISYYWGTSGAATLVTGAAAYLFSKYPEISSKDLRRLLIEFGDPLIEYDNNAPRINVGRVTNSLEMGDKLPKSKSINCLPSVKTIAQASIHSSDEIERGLALTSLVQRQQCTRQDLWKFTEDDSSVVRKIAVFALIKPENEQERATFWERLSAESEGGVRGWYAYGLLQDADEVEAPKWIPWSTDTNWAVRWCVSEYLSQYTDFLPQLEKTHDPDLIQDKALAVLQWLSSYRSLE</sequence>
<name>A0A7Y6EUR4_9BACL</name>
<organism evidence="2 3">
    <name type="scientific">Paenibacillus xylanilyticus</name>
    <dbReference type="NCBI Taxonomy" id="248903"/>
    <lineage>
        <taxon>Bacteria</taxon>
        <taxon>Bacillati</taxon>
        <taxon>Bacillota</taxon>
        <taxon>Bacilli</taxon>
        <taxon>Bacillales</taxon>
        <taxon>Paenibacillaceae</taxon>
        <taxon>Paenibacillus</taxon>
    </lineage>
</organism>
<dbReference type="EMBL" id="JABMCB010000160">
    <property type="protein sequence ID" value="NUU74979.1"/>
    <property type="molecule type" value="Genomic_DNA"/>
</dbReference>
<dbReference type="Proteomes" id="UP000526125">
    <property type="component" value="Unassembled WGS sequence"/>
</dbReference>
<reference evidence="2 3" key="1">
    <citation type="submission" date="2020-05" db="EMBL/GenBank/DDBJ databases">
        <title>Genome Sequencing of Type Strains.</title>
        <authorList>
            <person name="Lemaire J.F."/>
            <person name="Inderbitzin P."/>
            <person name="Gregorio O.A."/>
            <person name="Collins S.B."/>
            <person name="Wespe N."/>
            <person name="Knight-Connoni V."/>
        </authorList>
    </citation>
    <scope>NUCLEOTIDE SEQUENCE [LARGE SCALE GENOMIC DNA]</scope>
    <source>
        <strain evidence="2 3">LMG 21957</strain>
    </source>
</reference>
<protein>
    <submittedName>
        <fullName evidence="2">S8 family serine peptidase</fullName>
    </submittedName>
</protein>
<dbReference type="GO" id="GO:0006508">
    <property type="term" value="P:proteolysis"/>
    <property type="evidence" value="ECO:0007669"/>
    <property type="project" value="InterPro"/>
</dbReference>
<dbReference type="Gene3D" id="3.40.50.200">
    <property type="entry name" value="Peptidase S8/S53 domain"/>
    <property type="match status" value="1"/>
</dbReference>
<dbReference type="GO" id="GO:0004252">
    <property type="term" value="F:serine-type endopeptidase activity"/>
    <property type="evidence" value="ECO:0007669"/>
    <property type="project" value="InterPro"/>
</dbReference>
<keyword evidence="3" id="KW-1185">Reference proteome</keyword>